<proteinExistence type="predicted"/>
<keyword evidence="4" id="KW-1185">Reference proteome</keyword>
<protein>
    <submittedName>
        <fullName evidence="3">Helix-turn-helix domain-containing protein</fullName>
    </submittedName>
</protein>
<dbReference type="Pfam" id="PF08279">
    <property type="entry name" value="HTH_11"/>
    <property type="match status" value="1"/>
</dbReference>
<dbReference type="InterPro" id="IPR036390">
    <property type="entry name" value="WH_DNA-bd_sf"/>
</dbReference>
<organism evidence="3 4">
    <name type="scientific">Streptomyces cylindrosporus</name>
    <dbReference type="NCBI Taxonomy" id="2927583"/>
    <lineage>
        <taxon>Bacteria</taxon>
        <taxon>Bacillati</taxon>
        <taxon>Actinomycetota</taxon>
        <taxon>Actinomycetes</taxon>
        <taxon>Kitasatosporales</taxon>
        <taxon>Streptomycetaceae</taxon>
        <taxon>Streptomyces</taxon>
    </lineage>
</organism>
<feature type="compositionally biased region" description="Low complexity" evidence="1">
    <location>
        <begin position="47"/>
        <end position="58"/>
    </location>
</feature>
<name>A0ABS9YK04_9ACTN</name>
<accession>A0ABS9YK04</accession>
<comment type="caution">
    <text evidence="3">The sequence shown here is derived from an EMBL/GenBank/DDBJ whole genome shotgun (WGS) entry which is preliminary data.</text>
</comment>
<evidence type="ECO:0000256" key="1">
    <source>
        <dbReference type="SAM" id="MobiDB-lite"/>
    </source>
</evidence>
<feature type="domain" description="Helix-turn-helix type 11" evidence="2">
    <location>
        <begin position="10"/>
        <end position="50"/>
    </location>
</feature>
<dbReference type="Gene3D" id="1.10.10.10">
    <property type="entry name" value="Winged helix-like DNA-binding domain superfamily/Winged helix DNA-binding domain"/>
    <property type="match status" value="1"/>
</dbReference>
<feature type="region of interest" description="Disordered" evidence="1">
    <location>
        <begin position="47"/>
        <end position="85"/>
    </location>
</feature>
<evidence type="ECO:0000259" key="2">
    <source>
        <dbReference type="Pfam" id="PF08279"/>
    </source>
</evidence>
<dbReference type="Proteomes" id="UP001165269">
    <property type="component" value="Unassembled WGS sequence"/>
</dbReference>
<gene>
    <name evidence="3" type="ORF">MQP27_41175</name>
</gene>
<evidence type="ECO:0000313" key="3">
    <source>
        <dbReference type="EMBL" id="MCI3277500.1"/>
    </source>
</evidence>
<dbReference type="RefSeq" id="WP_242775271.1">
    <property type="nucleotide sequence ID" value="NZ_JALDAY010000015.1"/>
</dbReference>
<reference evidence="3" key="1">
    <citation type="submission" date="2022-03" db="EMBL/GenBank/DDBJ databases">
        <title>Streptomyces 7R015 and 7R016 isolated from Barleria lupulina in Thailand.</title>
        <authorList>
            <person name="Kanchanasin P."/>
            <person name="Phongsopitanun W."/>
            <person name="Tanasupawat S."/>
        </authorList>
    </citation>
    <scope>NUCLEOTIDE SEQUENCE</scope>
    <source>
        <strain evidence="3">7R015</strain>
    </source>
</reference>
<evidence type="ECO:0000313" key="4">
    <source>
        <dbReference type="Proteomes" id="UP001165269"/>
    </source>
</evidence>
<dbReference type="EMBL" id="JALDAY010000015">
    <property type="protein sequence ID" value="MCI3277500.1"/>
    <property type="molecule type" value="Genomic_DNA"/>
</dbReference>
<dbReference type="InterPro" id="IPR013196">
    <property type="entry name" value="HTH_11"/>
</dbReference>
<sequence length="155" mass="16761">MPAPLTIAARRAMVEELLRQEPGISARTIAARLGVGKDTIRRDLAAIEAAQRQAASEPAAKEPDPAPDAPAPNAVSAPRDPLDEPLRRWLTPEAHADLAVLMEAGHSVSFAVRRALEVLADAYRGAWDRDRYPRGTAPEITSISVAPYRQKGAER</sequence>
<dbReference type="InterPro" id="IPR036388">
    <property type="entry name" value="WH-like_DNA-bd_sf"/>
</dbReference>
<dbReference type="SUPFAM" id="SSF46785">
    <property type="entry name" value="Winged helix' DNA-binding domain"/>
    <property type="match status" value="1"/>
</dbReference>